<gene>
    <name evidence="19" type="ORF">BU26DRAFT_419484</name>
</gene>
<keyword evidence="8 17" id="KW-0732">Signal</keyword>
<comment type="subcellular location">
    <subcellularLocation>
        <location evidence="2">Membrane</location>
        <topology evidence="2">Lipid-anchor</topology>
        <topology evidence="2">GPI-anchor</topology>
    </subcellularLocation>
    <subcellularLocation>
        <location evidence="1">Membrane</location>
        <topology evidence="1">Multi-pass membrane protein</topology>
    </subcellularLocation>
    <subcellularLocation>
        <location evidence="3">Secreted</location>
    </subcellularLocation>
</comment>
<evidence type="ECO:0000256" key="10">
    <source>
        <dbReference type="ARBA" id="ARBA00023136"/>
    </source>
</evidence>
<name>A0A6A6IQK8_9PLEO</name>
<dbReference type="Pfam" id="PF05730">
    <property type="entry name" value="CFEM"/>
    <property type="match status" value="1"/>
</dbReference>
<evidence type="ECO:0000256" key="13">
    <source>
        <dbReference type="ARBA" id="ARBA00038359"/>
    </source>
</evidence>
<dbReference type="PANTHER" id="PTHR33048:SF143">
    <property type="entry name" value="EXTRACELLULAR MEMBRANE PROTEIN CFEM DOMAIN-CONTAINING PROTEIN-RELATED"/>
    <property type="match status" value="1"/>
</dbReference>
<accession>A0A6A6IQK8</accession>
<feature type="region of interest" description="Disordered" evidence="15">
    <location>
        <begin position="384"/>
        <end position="411"/>
    </location>
</feature>
<evidence type="ECO:0000256" key="5">
    <source>
        <dbReference type="ARBA" id="ARBA00022525"/>
    </source>
</evidence>
<evidence type="ECO:0000256" key="9">
    <source>
        <dbReference type="ARBA" id="ARBA00022989"/>
    </source>
</evidence>
<evidence type="ECO:0000256" key="1">
    <source>
        <dbReference type="ARBA" id="ARBA00004141"/>
    </source>
</evidence>
<feature type="chain" id="PRO_5025522822" description="CFEM domain-containing protein" evidence="17">
    <location>
        <begin position="21"/>
        <end position="471"/>
    </location>
</feature>
<evidence type="ECO:0000313" key="20">
    <source>
        <dbReference type="Proteomes" id="UP000800094"/>
    </source>
</evidence>
<dbReference type="AlphaFoldDB" id="A0A6A6IQK8"/>
<evidence type="ECO:0000313" key="19">
    <source>
        <dbReference type="EMBL" id="KAF2252835.1"/>
    </source>
</evidence>
<feature type="disulfide bond" evidence="14">
    <location>
        <begin position="49"/>
        <end position="56"/>
    </location>
</feature>
<keyword evidence="20" id="KW-1185">Reference proteome</keyword>
<evidence type="ECO:0000259" key="18">
    <source>
        <dbReference type="PROSITE" id="PS52012"/>
    </source>
</evidence>
<feature type="compositionally biased region" description="Low complexity" evidence="15">
    <location>
        <begin position="448"/>
        <end position="459"/>
    </location>
</feature>
<comment type="similarity">
    <text evidence="13">Belongs to the SAT4 family.</text>
</comment>
<feature type="domain" description="CFEM" evidence="18">
    <location>
        <begin position="7"/>
        <end position="118"/>
    </location>
</feature>
<feature type="disulfide bond" evidence="14">
    <location>
        <begin position="58"/>
        <end position="91"/>
    </location>
</feature>
<comment type="caution">
    <text evidence="14">Lacks conserved residue(s) required for the propagation of feature annotation.</text>
</comment>
<keyword evidence="10 16" id="KW-0472">Membrane</keyword>
<evidence type="ECO:0000256" key="4">
    <source>
        <dbReference type="ARBA" id="ARBA00010031"/>
    </source>
</evidence>
<keyword evidence="7 16" id="KW-0812">Transmembrane</keyword>
<dbReference type="RefSeq" id="XP_033687839.1">
    <property type="nucleotide sequence ID" value="XM_033823301.1"/>
</dbReference>
<keyword evidence="12" id="KW-0449">Lipoprotein</keyword>
<evidence type="ECO:0000256" key="15">
    <source>
        <dbReference type="SAM" id="MobiDB-lite"/>
    </source>
</evidence>
<keyword evidence="6" id="KW-0325">Glycoprotein</keyword>
<feature type="disulfide bond" evidence="14">
    <location>
        <begin position="35"/>
        <end position="75"/>
    </location>
</feature>
<feature type="signal peptide" evidence="17">
    <location>
        <begin position="1"/>
        <end position="20"/>
    </location>
</feature>
<dbReference type="InterPro" id="IPR008427">
    <property type="entry name" value="Extracellular_membr_CFEM_dom"/>
</dbReference>
<dbReference type="PANTHER" id="PTHR33048">
    <property type="entry name" value="PTH11-LIKE INTEGRAL MEMBRANE PROTEIN (AFU_ORTHOLOGUE AFUA_5G11245)"/>
    <property type="match status" value="1"/>
</dbReference>
<dbReference type="GO" id="GO:0005576">
    <property type="term" value="C:extracellular region"/>
    <property type="evidence" value="ECO:0007669"/>
    <property type="project" value="UniProtKB-SubCell"/>
</dbReference>
<feature type="region of interest" description="Disordered" evidence="15">
    <location>
        <begin position="424"/>
        <end position="471"/>
    </location>
</feature>
<dbReference type="Proteomes" id="UP000800094">
    <property type="component" value="Unassembled WGS sequence"/>
</dbReference>
<feature type="transmembrane region" description="Helical" evidence="16">
    <location>
        <begin position="298"/>
        <end position="323"/>
    </location>
</feature>
<keyword evidence="11 14" id="KW-1015">Disulfide bond</keyword>
<evidence type="ECO:0000256" key="7">
    <source>
        <dbReference type="ARBA" id="ARBA00022692"/>
    </source>
</evidence>
<evidence type="ECO:0000256" key="6">
    <source>
        <dbReference type="ARBA" id="ARBA00022622"/>
    </source>
</evidence>
<feature type="transmembrane region" description="Helical" evidence="16">
    <location>
        <begin position="343"/>
        <end position="363"/>
    </location>
</feature>
<evidence type="ECO:0000256" key="16">
    <source>
        <dbReference type="SAM" id="Phobius"/>
    </source>
</evidence>
<dbReference type="OrthoDB" id="2496787at2759"/>
<evidence type="ECO:0000256" key="2">
    <source>
        <dbReference type="ARBA" id="ARBA00004589"/>
    </source>
</evidence>
<evidence type="ECO:0000256" key="17">
    <source>
        <dbReference type="SAM" id="SignalP"/>
    </source>
</evidence>
<evidence type="ECO:0000256" key="14">
    <source>
        <dbReference type="PROSITE-ProRule" id="PRU01356"/>
    </source>
</evidence>
<dbReference type="PROSITE" id="PS52012">
    <property type="entry name" value="CFEM"/>
    <property type="match status" value="1"/>
</dbReference>
<dbReference type="GO" id="GO:0098552">
    <property type="term" value="C:side of membrane"/>
    <property type="evidence" value="ECO:0007669"/>
    <property type="project" value="UniProtKB-KW"/>
</dbReference>
<dbReference type="InterPro" id="IPR049326">
    <property type="entry name" value="Rhodopsin_dom_fungi"/>
</dbReference>
<keyword evidence="9 16" id="KW-1133">Transmembrane helix</keyword>
<reference evidence="19" key="1">
    <citation type="journal article" date="2020" name="Stud. Mycol.">
        <title>101 Dothideomycetes genomes: a test case for predicting lifestyles and emergence of pathogens.</title>
        <authorList>
            <person name="Haridas S."/>
            <person name="Albert R."/>
            <person name="Binder M."/>
            <person name="Bloem J."/>
            <person name="Labutti K."/>
            <person name="Salamov A."/>
            <person name="Andreopoulos B."/>
            <person name="Baker S."/>
            <person name="Barry K."/>
            <person name="Bills G."/>
            <person name="Bluhm B."/>
            <person name="Cannon C."/>
            <person name="Castanera R."/>
            <person name="Culley D."/>
            <person name="Daum C."/>
            <person name="Ezra D."/>
            <person name="Gonzalez J."/>
            <person name="Henrissat B."/>
            <person name="Kuo A."/>
            <person name="Liang C."/>
            <person name="Lipzen A."/>
            <person name="Lutzoni F."/>
            <person name="Magnuson J."/>
            <person name="Mondo S."/>
            <person name="Nolan M."/>
            <person name="Ohm R."/>
            <person name="Pangilinan J."/>
            <person name="Park H.-J."/>
            <person name="Ramirez L."/>
            <person name="Alfaro M."/>
            <person name="Sun H."/>
            <person name="Tritt A."/>
            <person name="Yoshinaga Y."/>
            <person name="Zwiers L.-H."/>
            <person name="Turgeon B."/>
            <person name="Goodwin S."/>
            <person name="Spatafora J."/>
            <person name="Crous P."/>
            <person name="Grigoriev I."/>
        </authorList>
    </citation>
    <scope>NUCLEOTIDE SEQUENCE</scope>
    <source>
        <strain evidence="19">CBS 122368</strain>
    </source>
</reference>
<keyword evidence="6" id="KW-0336">GPI-anchor</keyword>
<dbReference type="Pfam" id="PF20684">
    <property type="entry name" value="Fung_rhodopsin"/>
    <property type="match status" value="1"/>
</dbReference>
<comment type="similarity">
    <text evidence="4">Belongs to the RBT5 family.</text>
</comment>
<evidence type="ECO:0000256" key="12">
    <source>
        <dbReference type="ARBA" id="ARBA00023288"/>
    </source>
</evidence>
<evidence type="ECO:0000256" key="11">
    <source>
        <dbReference type="ARBA" id="ARBA00023157"/>
    </source>
</evidence>
<feature type="disulfide bond" evidence="14">
    <location>
        <begin position="39"/>
        <end position="70"/>
    </location>
</feature>
<sequence length="471" mass="51827">MKTLITLSFLFLAFTPFGCAQEPGLTSAIAQLPSCALSCLTTALVESPCQLTNTTCICTNAQLQSSVEGCVLQSCTMKQALTTKNVTQTACGAPVRSKVQSLRVVNITLGVITAACVILRITYKAVFTAGELGWDDYFVIATLLVGTPSTIMTDRGTTANGLGKDIWTVPFTQITNFLRWFYIMEIFYFLELTVLKLSLLCFFLRIFPARLVKRLIWATIIFDVVYGIAFMFAAAFQCRPISYYWDRWDGEHSGKCLNINAIAWANAAISIALDVWMLALPLWQVLYLKLGWKKKVGVIMMFFVGTFVTVVSILRLQSLVHFATSTNPTWDQVDVSNWSTIEINVGLICACMPSIRVILVRLFPKALGSSRYASNQYYSKYGRSNPGLGKSGNNSNVLGSRLGRDQNATGLNKNGITYTKTFEVQHGDNDEEQLVQMDDLSGKGKPRSSNSSEVSVAISPLPTSPAAAPRT</sequence>
<dbReference type="SMART" id="SM00747">
    <property type="entry name" value="CFEM"/>
    <property type="match status" value="1"/>
</dbReference>
<proteinExistence type="inferred from homology"/>
<feature type="transmembrane region" description="Helical" evidence="16">
    <location>
        <begin position="215"/>
        <end position="236"/>
    </location>
</feature>
<dbReference type="InterPro" id="IPR052337">
    <property type="entry name" value="SAT4-like"/>
</dbReference>
<dbReference type="EMBL" id="ML987191">
    <property type="protein sequence ID" value="KAF2252835.1"/>
    <property type="molecule type" value="Genomic_DNA"/>
</dbReference>
<evidence type="ECO:0000256" key="3">
    <source>
        <dbReference type="ARBA" id="ARBA00004613"/>
    </source>
</evidence>
<feature type="transmembrane region" description="Helical" evidence="16">
    <location>
        <begin position="261"/>
        <end position="286"/>
    </location>
</feature>
<evidence type="ECO:0000256" key="8">
    <source>
        <dbReference type="ARBA" id="ARBA00022729"/>
    </source>
</evidence>
<feature type="transmembrane region" description="Helical" evidence="16">
    <location>
        <begin position="180"/>
        <end position="203"/>
    </location>
</feature>
<dbReference type="GeneID" id="54576631"/>
<organism evidence="19 20">
    <name type="scientific">Trematosphaeria pertusa</name>
    <dbReference type="NCBI Taxonomy" id="390896"/>
    <lineage>
        <taxon>Eukaryota</taxon>
        <taxon>Fungi</taxon>
        <taxon>Dikarya</taxon>
        <taxon>Ascomycota</taxon>
        <taxon>Pezizomycotina</taxon>
        <taxon>Dothideomycetes</taxon>
        <taxon>Pleosporomycetidae</taxon>
        <taxon>Pleosporales</taxon>
        <taxon>Massarineae</taxon>
        <taxon>Trematosphaeriaceae</taxon>
        <taxon>Trematosphaeria</taxon>
    </lineage>
</organism>
<protein>
    <recommendedName>
        <fullName evidence="18">CFEM domain-containing protein</fullName>
    </recommendedName>
</protein>
<keyword evidence="5" id="KW-0964">Secreted</keyword>